<sequence>MPYLISPGAGIAVGLPHPLVHVQSPAPPPIALAGLLGLVSREHAVALARAQWRARAAQVRDAGTVDPTAEATTCSPRK</sequence>
<dbReference type="RefSeq" id="WP_059579090.1">
    <property type="nucleotide sequence ID" value="NZ_CM003769.1"/>
</dbReference>
<evidence type="ECO:0008006" key="3">
    <source>
        <dbReference type="Google" id="ProtNLM"/>
    </source>
</evidence>
<organism evidence="1 2">
    <name type="scientific">Burkholderia anthina</name>
    <dbReference type="NCBI Taxonomy" id="179879"/>
    <lineage>
        <taxon>Bacteria</taxon>
        <taxon>Pseudomonadati</taxon>
        <taxon>Pseudomonadota</taxon>
        <taxon>Betaproteobacteria</taxon>
        <taxon>Burkholderiales</taxon>
        <taxon>Burkholderiaceae</taxon>
        <taxon>Burkholderia</taxon>
        <taxon>Burkholderia cepacia complex</taxon>
    </lineage>
</organism>
<dbReference type="Proteomes" id="UP000070434">
    <property type="component" value="Chromosome 3"/>
</dbReference>
<gene>
    <name evidence="1" type="ORF">WS64_19365</name>
</gene>
<dbReference type="NCBIfam" id="TIGR03510">
    <property type="entry name" value="XapX"/>
    <property type="match status" value="1"/>
</dbReference>
<comment type="caution">
    <text evidence="1">The sequence shown here is derived from an EMBL/GenBank/DDBJ whole genome shotgun (WGS) entry which is preliminary data.</text>
</comment>
<evidence type="ECO:0000313" key="2">
    <source>
        <dbReference type="Proteomes" id="UP000070434"/>
    </source>
</evidence>
<accession>A0AAW3PW32</accession>
<proteinExistence type="predicted"/>
<dbReference type="EMBL" id="LNJP01000002">
    <property type="protein sequence ID" value="KWZ33172.1"/>
    <property type="molecule type" value="Genomic_DNA"/>
</dbReference>
<dbReference type="AlphaFoldDB" id="A0AAW3PW32"/>
<dbReference type="InterPro" id="IPR009872">
    <property type="entry name" value="DUF1427"/>
</dbReference>
<evidence type="ECO:0000313" key="1">
    <source>
        <dbReference type="EMBL" id="KWZ33172.1"/>
    </source>
</evidence>
<dbReference type="Pfam" id="PF07235">
    <property type="entry name" value="DUF1427"/>
    <property type="match status" value="1"/>
</dbReference>
<reference evidence="1 2" key="1">
    <citation type="submission" date="2015-11" db="EMBL/GenBank/DDBJ databases">
        <authorList>
            <person name="Sahl J."/>
            <person name="Wagner D."/>
            <person name="Keim P."/>
        </authorList>
    </citation>
    <scope>NUCLEOTIDE SEQUENCE [LARGE SCALE GENOMIC DNA]</scope>
    <source>
        <strain evidence="1 2">AZ-4-2-10-S1-D7</strain>
    </source>
</reference>
<name>A0AAW3PW32_9BURK</name>
<protein>
    <recommendedName>
        <fullName evidence="3">DUF1427 family protein</fullName>
    </recommendedName>
</protein>
<dbReference type="InterPro" id="IPR020017">
    <property type="entry name" value="XapX_domain"/>
</dbReference>